<comment type="catalytic activity">
    <reaction evidence="1">
        <text>ATP + protein L-histidine = ADP + protein N-phospho-L-histidine.</text>
        <dbReference type="EC" id="2.7.13.3"/>
    </reaction>
</comment>
<keyword evidence="14" id="KW-1185">Reference proteome</keyword>
<keyword evidence="9" id="KW-0675">Receptor</keyword>
<keyword evidence="8" id="KW-0157">Chromophore</keyword>
<evidence type="ECO:0000256" key="3">
    <source>
        <dbReference type="ARBA" id="ARBA00012438"/>
    </source>
</evidence>
<dbReference type="InterPro" id="IPR013654">
    <property type="entry name" value="PAS_2"/>
</dbReference>
<dbReference type="SMART" id="SM00387">
    <property type="entry name" value="HATPase_c"/>
    <property type="match status" value="1"/>
</dbReference>
<evidence type="ECO:0000259" key="12">
    <source>
        <dbReference type="PROSITE" id="PS50109"/>
    </source>
</evidence>
<dbReference type="PROSITE" id="PS50046">
    <property type="entry name" value="PHYTOCHROME_2"/>
    <property type="match status" value="1"/>
</dbReference>
<feature type="domain" description="Histidine kinase" evidence="12">
    <location>
        <begin position="545"/>
        <end position="759"/>
    </location>
</feature>
<dbReference type="Gene3D" id="3.30.450.270">
    <property type="match status" value="1"/>
</dbReference>
<dbReference type="EC" id="2.7.13.3" evidence="3"/>
<dbReference type="KEGG" id="acaf:CA12_28100"/>
<dbReference type="GO" id="GO:0030295">
    <property type="term" value="F:protein kinase activator activity"/>
    <property type="evidence" value="ECO:0007669"/>
    <property type="project" value="TreeGrafter"/>
</dbReference>
<name>A0A517PBE1_9PLAN</name>
<dbReference type="SUPFAM" id="SSF55874">
    <property type="entry name" value="ATPase domain of HSP90 chaperone/DNA topoisomerase II/histidine kinase"/>
    <property type="match status" value="1"/>
</dbReference>
<dbReference type="InterPro" id="IPR036097">
    <property type="entry name" value="HisK_dim/P_sf"/>
</dbReference>
<dbReference type="InterPro" id="IPR029016">
    <property type="entry name" value="GAF-like_dom_sf"/>
</dbReference>
<dbReference type="InterPro" id="IPR003594">
    <property type="entry name" value="HATPase_dom"/>
</dbReference>
<dbReference type="GO" id="GO:0000156">
    <property type="term" value="F:phosphorelay response regulator activity"/>
    <property type="evidence" value="ECO:0007669"/>
    <property type="project" value="TreeGrafter"/>
</dbReference>
<dbReference type="PANTHER" id="PTHR42878">
    <property type="entry name" value="TWO-COMPONENT HISTIDINE KINASE"/>
    <property type="match status" value="1"/>
</dbReference>
<dbReference type="InterPro" id="IPR036890">
    <property type="entry name" value="HATPase_C_sf"/>
</dbReference>
<evidence type="ECO:0000256" key="2">
    <source>
        <dbReference type="ARBA" id="ARBA00006402"/>
    </source>
</evidence>
<dbReference type="InterPro" id="IPR035965">
    <property type="entry name" value="PAS-like_dom_sf"/>
</dbReference>
<accession>A0A517PBE1</accession>
<dbReference type="GO" id="GO:0000155">
    <property type="term" value="F:phosphorelay sensor kinase activity"/>
    <property type="evidence" value="ECO:0007669"/>
    <property type="project" value="InterPro"/>
</dbReference>
<dbReference type="GO" id="GO:0007234">
    <property type="term" value="P:osmosensory signaling via phosphorelay pathway"/>
    <property type="evidence" value="ECO:0007669"/>
    <property type="project" value="TreeGrafter"/>
</dbReference>
<dbReference type="EMBL" id="CP036265">
    <property type="protein sequence ID" value="QDT16704.1"/>
    <property type="molecule type" value="Genomic_DNA"/>
</dbReference>
<dbReference type="PANTHER" id="PTHR42878:SF15">
    <property type="entry name" value="BACTERIOPHYTOCHROME"/>
    <property type="match status" value="1"/>
</dbReference>
<sequence length="763" mass="84758">MNDIDELAARPPGRFPGEAELEAMMRECASEPIRTPGSIQPHGALLAVDDALRITRASRNLAEFTGVAAEAAVGQPLDAVLRLPEGYRFDPTQPRRGATVIVARPRGGDDRPLRTALHRAGEETILEFAPAGEPRSESADGGRWDESYGLAGHLMERTRGVTEVETLCEIATEVVRAQIGFDHVMAYRFDEEFNGEVVAESRGGALGPYLGLRYPASDIPEQARALYLTTQVRAMADVSYEPVDLLADRLPDGTDRPPLDMSGCRLRSMSPIHRAYLRNMRVSASLVLSIVCDDRLWGLIACHHATPRALSLDAVQSMALVSEMISIRVQMLEEARLRRRLTARFASRNAILDRLHSADDLVAELAQSAERLTEMMRADGLAVRFGDDVWTSGLAPEREEVDRLMDRFGDRSRDGLYFTESLRHDLPDVAIADAGIAGAAAMQFRERDFIVFFREEQARSIRWGGDPHKAVSRDAAGRLRPRASFAEWVEQVEGLSRPWTEVDRRTADDFQKALAVFVLRRTRELKELNRRLRQKTDEIEQFVYSASHDLKSPLVTAQGFLGVLREDIAAGRYDELTDSIGRIERATETMGSFIRDLLAFSQIGRAGGEEPSLVDWNEVAAEVIEGLAPQIAAREATVEVVDRLPTLLCRPQDVFRVFDNLLRNSLKYACEGEVRRIEIGCRSQPVEHVVTVRDWGGGIPPEYHAKAMQLFQRVHTQKEGTGIGLASVAKIVELIGGRVWLESPPDGGLAVRMALPRDFPDAS</sequence>
<dbReference type="SUPFAM" id="SSF47384">
    <property type="entry name" value="Homodimeric domain of signal transducing histidine kinase"/>
    <property type="match status" value="1"/>
</dbReference>
<evidence type="ECO:0000313" key="13">
    <source>
        <dbReference type="EMBL" id="QDT16704.1"/>
    </source>
</evidence>
<dbReference type="Pfam" id="PF02518">
    <property type="entry name" value="HATPase_c"/>
    <property type="match status" value="1"/>
</dbReference>
<feature type="domain" description="Phytochrome chromophore attachment site" evidence="11">
    <location>
        <begin position="163"/>
        <end position="327"/>
    </location>
</feature>
<dbReference type="Proteomes" id="UP000318741">
    <property type="component" value="Chromosome"/>
</dbReference>
<keyword evidence="4" id="KW-0600">Photoreceptor protein</keyword>
<dbReference type="SMART" id="SM00065">
    <property type="entry name" value="GAF"/>
    <property type="match status" value="1"/>
</dbReference>
<dbReference type="PROSITE" id="PS50109">
    <property type="entry name" value="HIS_KIN"/>
    <property type="match status" value="1"/>
</dbReference>
<evidence type="ECO:0000256" key="1">
    <source>
        <dbReference type="ARBA" id="ARBA00000085"/>
    </source>
</evidence>
<evidence type="ECO:0000256" key="7">
    <source>
        <dbReference type="ARBA" id="ARBA00022777"/>
    </source>
</evidence>
<dbReference type="OrthoDB" id="9766459at2"/>
<keyword evidence="10" id="KW-0175">Coiled coil</keyword>
<dbReference type="Gene3D" id="3.30.450.20">
    <property type="entry name" value="PAS domain"/>
    <property type="match status" value="1"/>
</dbReference>
<proteinExistence type="inferred from homology"/>
<dbReference type="GO" id="GO:0009881">
    <property type="term" value="F:photoreceptor activity"/>
    <property type="evidence" value="ECO:0007669"/>
    <property type="project" value="UniProtKB-KW"/>
</dbReference>
<dbReference type="InterPro" id="IPR003018">
    <property type="entry name" value="GAF"/>
</dbReference>
<dbReference type="Pfam" id="PF00512">
    <property type="entry name" value="HisKA"/>
    <property type="match status" value="1"/>
</dbReference>
<dbReference type="InterPro" id="IPR013515">
    <property type="entry name" value="Phytochrome_cen-reg"/>
</dbReference>
<dbReference type="InterPro" id="IPR003661">
    <property type="entry name" value="HisK_dim/P_dom"/>
</dbReference>
<feature type="coiled-coil region" evidence="10">
    <location>
        <begin position="518"/>
        <end position="545"/>
    </location>
</feature>
<dbReference type="Pfam" id="PF08446">
    <property type="entry name" value="PAS_2"/>
    <property type="match status" value="1"/>
</dbReference>
<dbReference type="GO" id="GO:0006355">
    <property type="term" value="P:regulation of DNA-templated transcription"/>
    <property type="evidence" value="ECO:0007669"/>
    <property type="project" value="InterPro"/>
</dbReference>
<evidence type="ECO:0000256" key="8">
    <source>
        <dbReference type="ARBA" id="ARBA00022991"/>
    </source>
</evidence>
<dbReference type="AlphaFoldDB" id="A0A517PBE1"/>
<dbReference type="GO" id="GO:0009584">
    <property type="term" value="P:detection of visible light"/>
    <property type="evidence" value="ECO:0007669"/>
    <property type="project" value="InterPro"/>
</dbReference>
<dbReference type="PRINTS" id="PR01033">
    <property type="entry name" value="PHYTOCHROME"/>
</dbReference>
<keyword evidence="6 13" id="KW-0808">Transferase</keyword>
<gene>
    <name evidence="13" type="primary">cph1_2</name>
    <name evidence="13" type="ORF">CA12_28100</name>
</gene>
<dbReference type="InterPro" id="IPR050351">
    <property type="entry name" value="BphY/WalK/GraS-like"/>
</dbReference>
<dbReference type="RefSeq" id="WP_145359642.1">
    <property type="nucleotide sequence ID" value="NZ_CP036265.1"/>
</dbReference>
<dbReference type="SUPFAM" id="SSF55785">
    <property type="entry name" value="PYP-like sensor domain (PAS domain)"/>
    <property type="match status" value="1"/>
</dbReference>
<dbReference type="Gene3D" id="3.30.450.40">
    <property type="match status" value="1"/>
</dbReference>
<dbReference type="CDD" id="cd00082">
    <property type="entry name" value="HisKA"/>
    <property type="match status" value="1"/>
</dbReference>
<evidence type="ECO:0000256" key="10">
    <source>
        <dbReference type="SAM" id="Coils"/>
    </source>
</evidence>
<evidence type="ECO:0000256" key="9">
    <source>
        <dbReference type="ARBA" id="ARBA00023170"/>
    </source>
</evidence>
<dbReference type="InterPro" id="IPR016132">
    <property type="entry name" value="Phyto_chromo_attachment"/>
</dbReference>
<protein>
    <recommendedName>
        <fullName evidence="3">histidine kinase</fullName>
        <ecNumber evidence="3">2.7.13.3</ecNumber>
    </recommendedName>
</protein>
<evidence type="ECO:0000256" key="5">
    <source>
        <dbReference type="ARBA" id="ARBA00022606"/>
    </source>
</evidence>
<evidence type="ECO:0000313" key="14">
    <source>
        <dbReference type="Proteomes" id="UP000318741"/>
    </source>
</evidence>
<keyword evidence="7" id="KW-0418">Kinase</keyword>
<dbReference type="Gene3D" id="1.10.287.130">
    <property type="match status" value="1"/>
</dbReference>
<keyword evidence="5" id="KW-0716">Sensory transduction</keyword>
<dbReference type="Gene3D" id="3.30.565.10">
    <property type="entry name" value="Histidine kinase-like ATPase, C-terminal domain"/>
    <property type="match status" value="1"/>
</dbReference>
<evidence type="ECO:0000256" key="6">
    <source>
        <dbReference type="ARBA" id="ARBA00022679"/>
    </source>
</evidence>
<comment type="similarity">
    <text evidence="2">In the N-terminal section; belongs to the phytochrome family.</text>
</comment>
<organism evidence="13 14">
    <name type="scientific">Alienimonas californiensis</name>
    <dbReference type="NCBI Taxonomy" id="2527989"/>
    <lineage>
        <taxon>Bacteria</taxon>
        <taxon>Pseudomonadati</taxon>
        <taxon>Planctomycetota</taxon>
        <taxon>Planctomycetia</taxon>
        <taxon>Planctomycetales</taxon>
        <taxon>Planctomycetaceae</taxon>
        <taxon>Alienimonas</taxon>
    </lineage>
</organism>
<dbReference type="InterPro" id="IPR001294">
    <property type="entry name" value="Phytochrome"/>
</dbReference>
<dbReference type="SUPFAM" id="SSF55781">
    <property type="entry name" value="GAF domain-like"/>
    <property type="match status" value="2"/>
</dbReference>
<dbReference type="InterPro" id="IPR043150">
    <property type="entry name" value="Phytochrome_PHY_sf"/>
</dbReference>
<evidence type="ECO:0000259" key="11">
    <source>
        <dbReference type="PROSITE" id="PS50046"/>
    </source>
</evidence>
<reference evidence="13 14" key="1">
    <citation type="submission" date="2019-02" db="EMBL/GenBank/DDBJ databases">
        <title>Deep-cultivation of Planctomycetes and their phenomic and genomic characterization uncovers novel biology.</title>
        <authorList>
            <person name="Wiegand S."/>
            <person name="Jogler M."/>
            <person name="Boedeker C."/>
            <person name="Pinto D."/>
            <person name="Vollmers J."/>
            <person name="Rivas-Marin E."/>
            <person name="Kohn T."/>
            <person name="Peeters S.H."/>
            <person name="Heuer A."/>
            <person name="Rast P."/>
            <person name="Oberbeckmann S."/>
            <person name="Bunk B."/>
            <person name="Jeske O."/>
            <person name="Meyerdierks A."/>
            <person name="Storesund J.E."/>
            <person name="Kallscheuer N."/>
            <person name="Luecker S."/>
            <person name="Lage O.M."/>
            <person name="Pohl T."/>
            <person name="Merkel B.J."/>
            <person name="Hornburger P."/>
            <person name="Mueller R.-W."/>
            <person name="Bruemmer F."/>
            <person name="Labrenz M."/>
            <person name="Spormann A.M."/>
            <person name="Op den Camp H."/>
            <person name="Overmann J."/>
            <person name="Amann R."/>
            <person name="Jetten M.S.M."/>
            <person name="Mascher T."/>
            <person name="Medema M.H."/>
            <person name="Devos D.P."/>
            <person name="Kaster A.-K."/>
            <person name="Ovreas L."/>
            <person name="Rohde M."/>
            <person name="Galperin M.Y."/>
            <person name="Jogler C."/>
        </authorList>
    </citation>
    <scope>NUCLEOTIDE SEQUENCE [LARGE SCALE GENOMIC DNA]</scope>
    <source>
        <strain evidence="13 14">CA12</strain>
    </source>
</reference>
<dbReference type="SMART" id="SM00388">
    <property type="entry name" value="HisKA"/>
    <property type="match status" value="1"/>
</dbReference>
<dbReference type="Pfam" id="PF00360">
    <property type="entry name" value="PHY"/>
    <property type="match status" value="1"/>
</dbReference>
<dbReference type="Pfam" id="PF01590">
    <property type="entry name" value="GAF"/>
    <property type="match status" value="1"/>
</dbReference>
<evidence type="ECO:0000256" key="4">
    <source>
        <dbReference type="ARBA" id="ARBA00022543"/>
    </source>
</evidence>
<dbReference type="InterPro" id="IPR005467">
    <property type="entry name" value="His_kinase_dom"/>
</dbReference>